<reference evidence="14" key="2">
    <citation type="submission" date="2025-08" db="UniProtKB">
        <authorList>
            <consortium name="RefSeq"/>
        </authorList>
    </citation>
    <scope>IDENTIFICATION</scope>
    <source>
        <tissue evidence="14">Whole plant</tissue>
    </source>
</reference>
<keyword evidence="1" id="KW-0808">Transferase</keyword>
<evidence type="ECO:0000313" key="13">
    <source>
        <dbReference type="Proteomes" id="UP000515211"/>
    </source>
</evidence>
<dbReference type="GO" id="GO:0006508">
    <property type="term" value="P:proteolysis"/>
    <property type="evidence" value="ECO:0007669"/>
    <property type="project" value="InterPro"/>
</dbReference>
<evidence type="ECO:0000256" key="8">
    <source>
        <dbReference type="ARBA" id="ARBA00023268"/>
    </source>
</evidence>
<evidence type="ECO:0000259" key="9">
    <source>
        <dbReference type="Pfam" id="PF00078"/>
    </source>
</evidence>
<name>A0A6P4BKX6_ARADU</name>
<sequence>MASNITMEHVESQRGRNAILSQWGGKKVRSSSEPKVVPKDRTRQGDLGAHVLGELDAFKESMLQIEEKLENSLKLFEEVRVGFEKAKSRPTIIRETTKIDLPKPKEFKGVRDARDVENFLWQMERYFEGQGVVEEAIKVRTTALYLSDNATLWWRRKCVDMEKGTCNITTWKDFKRELKRQFFPKNVVYKARKKLRELKHKSTISDYLKEFTTLTLQIPNLASEDALFFFIDGLQPWAKQELQRRNVKDVDEAIVVAESLIEYHRGDSKPNSSSKPSSTKGTLASIVEEREAQTQVTECVGSIQHINAVKGKEASTAEKKGLMYVKAFINEKPVMAMIDTGATHNFITPDEAKRLGLKITEKNGWFKPVNTKGEPLKGVAKKVEMTLGSWKGLVDFSVAPMDDFKIVIGLDFQRKENIIPMPYYDVICIMEKGSPCMVPTIPKVGGPPILSAMQLKKGFKKGEITYLTLLQEESTSEREDVPPKIKEVLEENKDVMPPELPKQLPPRRKVDHKIELETGAKLPASTPYRMAPPELEELKKQLKDLLDVGFIRPSKAPYGAPVLFQKKHDGSLRLCIDYRALNKVTIKNKYPIPLIADLFDQLGRAKWFSKLYLRSGYHQVRIADGDEPKTTCVTRYGSYEWLVMPFGLINAPATFCTLMNEIFRLYLDWFIVVCLDNIVVYSNTLEEHEKCSFARDEVHFLGHIIKGGTLCIDQGKVKAIKEWEPPNKVSELRSFLGLANYYRRFIKGYSTKAAPLTDLLKKNHSWKWSKECQKAFDELKAAITEGPVLALSDYLKVFEVHTDASDYAIGGVLMQEGHPIAFESRKLNDTDRRYTVQEKEMTAVVHCKTNVVADALSRKAELAAIYMVEGDIVHTIKEGLHHDPLAKKLVELAREGKSPGAYHMIKSWEEQADVTRSYLDKAAKRMKKWADKKRRHTSYQVRDKVMIKLLPQQFKAFRKVHKGLIRKYEGPFEIIGRIGEVAYKVQLPPSMKIHPVFHVSMLKPYHEDQDEPSRGNSSRALPVVIRSFEKKSKRS</sequence>
<keyword evidence="2" id="KW-0548">Nucleotidyltransferase</keyword>
<dbReference type="InterPro" id="IPR045358">
    <property type="entry name" value="Ty3_capsid"/>
</dbReference>
<dbReference type="Pfam" id="PF17919">
    <property type="entry name" value="RT_RNaseH_2"/>
    <property type="match status" value="1"/>
</dbReference>
<dbReference type="PROSITE" id="PS00141">
    <property type="entry name" value="ASP_PROTEASE"/>
    <property type="match status" value="1"/>
</dbReference>
<dbReference type="Gene3D" id="3.10.10.10">
    <property type="entry name" value="HIV Type 1 Reverse Transcriptase, subunit A, domain 1"/>
    <property type="match status" value="1"/>
</dbReference>
<keyword evidence="13" id="KW-1185">Reference proteome</keyword>
<evidence type="ECO:0000256" key="6">
    <source>
        <dbReference type="ARBA" id="ARBA00022884"/>
    </source>
</evidence>
<dbReference type="GO" id="GO:0015074">
    <property type="term" value="P:DNA integration"/>
    <property type="evidence" value="ECO:0007669"/>
    <property type="project" value="UniProtKB-KW"/>
</dbReference>
<protein>
    <submittedName>
        <fullName evidence="14">Uncharacterized protein LOC107467224</fullName>
    </submittedName>
</protein>
<evidence type="ECO:0000256" key="2">
    <source>
        <dbReference type="ARBA" id="ARBA00022695"/>
    </source>
</evidence>
<reference evidence="13" key="1">
    <citation type="journal article" date="2016" name="Nat. Genet.">
        <title>The genome sequences of Arachis duranensis and Arachis ipaensis, the diploid ancestors of cultivated peanut.</title>
        <authorList>
            <person name="Bertioli D.J."/>
            <person name="Cannon S.B."/>
            <person name="Froenicke L."/>
            <person name="Huang G."/>
            <person name="Farmer A.D."/>
            <person name="Cannon E.K."/>
            <person name="Liu X."/>
            <person name="Gao D."/>
            <person name="Clevenger J."/>
            <person name="Dash S."/>
            <person name="Ren L."/>
            <person name="Moretzsohn M.C."/>
            <person name="Shirasawa K."/>
            <person name="Huang W."/>
            <person name="Vidigal B."/>
            <person name="Abernathy B."/>
            <person name="Chu Y."/>
            <person name="Niederhuth C.E."/>
            <person name="Umale P."/>
            <person name="Araujo A.C."/>
            <person name="Kozik A."/>
            <person name="Kim K.D."/>
            <person name="Burow M.D."/>
            <person name="Varshney R.K."/>
            <person name="Wang X."/>
            <person name="Zhang X."/>
            <person name="Barkley N."/>
            <person name="Guimaraes P.M."/>
            <person name="Isobe S."/>
            <person name="Guo B."/>
            <person name="Liao B."/>
            <person name="Stalker H.T."/>
            <person name="Schmitz R.J."/>
            <person name="Scheffler B.E."/>
            <person name="Leal-Bertioli S.C."/>
            <person name="Xun X."/>
            <person name="Jackson S.A."/>
            <person name="Michelmore R."/>
            <person name="Ozias-Akins P."/>
        </authorList>
    </citation>
    <scope>NUCLEOTIDE SEQUENCE [LARGE SCALE GENOMIC DNA]</scope>
    <source>
        <strain evidence="13">cv. V14167</strain>
    </source>
</reference>
<dbReference type="OrthoDB" id="1435924at2759"/>
<keyword evidence="5" id="KW-0460">Magnesium</keyword>
<evidence type="ECO:0000313" key="14">
    <source>
        <dbReference type="RefSeq" id="XP_015941749.1"/>
    </source>
</evidence>
<dbReference type="Gene3D" id="2.40.70.10">
    <property type="entry name" value="Acid Proteases"/>
    <property type="match status" value="1"/>
</dbReference>
<gene>
    <name evidence="14" type="primary">LOC107467224</name>
</gene>
<dbReference type="CDD" id="cd01647">
    <property type="entry name" value="RT_LTR"/>
    <property type="match status" value="1"/>
</dbReference>
<keyword evidence="4" id="KW-0378">Hydrolase</keyword>
<evidence type="ECO:0000256" key="3">
    <source>
        <dbReference type="ARBA" id="ARBA00022722"/>
    </source>
</evidence>
<dbReference type="Pfam" id="PF00078">
    <property type="entry name" value="RVT_1"/>
    <property type="match status" value="1"/>
</dbReference>
<evidence type="ECO:0000256" key="4">
    <source>
        <dbReference type="ARBA" id="ARBA00022759"/>
    </source>
</evidence>
<dbReference type="InterPro" id="IPR000477">
    <property type="entry name" value="RT_dom"/>
</dbReference>
<dbReference type="InterPro" id="IPR050951">
    <property type="entry name" value="Retrovirus_Pol_polyprotein"/>
</dbReference>
<organism evidence="13 14">
    <name type="scientific">Arachis duranensis</name>
    <name type="common">Wild peanut</name>
    <dbReference type="NCBI Taxonomy" id="130453"/>
    <lineage>
        <taxon>Eukaryota</taxon>
        <taxon>Viridiplantae</taxon>
        <taxon>Streptophyta</taxon>
        <taxon>Embryophyta</taxon>
        <taxon>Tracheophyta</taxon>
        <taxon>Spermatophyta</taxon>
        <taxon>Magnoliopsida</taxon>
        <taxon>eudicotyledons</taxon>
        <taxon>Gunneridae</taxon>
        <taxon>Pentapetalae</taxon>
        <taxon>rosids</taxon>
        <taxon>fabids</taxon>
        <taxon>Fabales</taxon>
        <taxon>Fabaceae</taxon>
        <taxon>Papilionoideae</taxon>
        <taxon>50 kb inversion clade</taxon>
        <taxon>dalbergioids sensu lato</taxon>
        <taxon>Dalbergieae</taxon>
        <taxon>Pterocarpus clade</taxon>
        <taxon>Arachis</taxon>
    </lineage>
</organism>
<keyword evidence="8" id="KW-0511">Multifunctional enzyme</keyword>
<feature type="domain" description="Reverse transcriptase" evidence="9">
    <location>
        <begin position="566"/>
        <end position="691"/>
    </location>
</feature>
<dbReference type="GeneID" id="107467224"/>
<dbReference type="SUPFAM" id="SSF56672">
    <property type="entry name" value="DNA/RNA polymerases"/>
    <property type="match status" value="1"/>
</dbReference>
<dbReference type="InterPro" id="IPR041577">
    <property type="entry name" value="RT_RNaseH_2"/>
</dbReference>
<dbReference type="GO" id="GO:0003723">
    <property type="term" value="F:RNA binding"/>
    <property type="evidence" value="ECO:0007669"/>
    <property type="project" value="UniProtKB-KW"/>
</dbReference>
<dbReference type="PANTHER" id="PTHR37984">
    <property type="entry name" value="PROTEIN CBG26694"/>
    <property type="match status" value="1"/>
</dbReference>
<dbReference type="InterPro" id="IPR001969">
    <property type="entry name" value="Aspartic_peptidase_AS"/>
</dbReference>
<dbReference type="Pfam" id="PF19259">
    <property type="entry name" value="Ty3_capsid"/>
    <property type="match status" value="1"/>
</dbReference>
<keyword evidence="3" id="KW-0540">Nuclease</keyword>
<dbReference type="CDD" id="cd00303">
    <property type="entry name" value="retropepsin_like"/>
    <property type="match status" value="1"/>
</dbReference>
<feature type="domain" description="Reverse transcriptase/retrotransposon-derived protein RNase H-like" evidence="10">
    <location>
        <begin position="768"/>
        <end position="848"/>
    </location>
</feature>
<proteinExistence type="predicted"/>
<evidence type="ECO:0000256" key="7">
    <source>
        <dbReference type="ARBA" id="ARBA00022908"/>
    </source>
</evidence>
<dbReference type="Gene3D" id="3.30.70.270">
    <property type="match status" value="2"/>
</dbReference>
<keyword evidence="4" id="KW-0255">Endonuclease</keyword>
<dbReference type="KEGG" id="adu:107467224"/>
<dbReference type="InterPro" id="IPR043128">
    <property type="entry name" value="Rev_trsase/Diguanyl_cyclase"/>
</dbReference>
<dbReference type="InterPro" id="IPR021109">
    <property type="entry name" value="Peptidase_aspartic_dom_sf"/>
</dbReference>
<evidence type="ECO:0000256" key="1">
    <source>
        <dbReference type="ARBA" id="ARBA00022679"/>
    </source>
</evidence>
<dbReference type="SUPFAM" id="SSF50630">
    <property type="entry name" value="Acid proteases"/>
    <property type="match status" value="1"/>
</dbReference>
<feature type="domain" description="Tf2-1-like SH3-like" evidence="12">
    <location>
        <begin position="943"/>
        <end position="1006"/>
    </location>
</feature>
<dbReference type="Pfam" id="PF13975">
    <property type="entry name" value="gag-asp_proteas"/>
    <property type="match status" value="1"/>
</dbReference>
<dbReference type="InterPro" id="IPR043502">
    <property type="entry name" value="DNA/RNA_pol_sf"/>
</dbReference>
<dbReference type="PANTHER" id="PTHR37984:SF5">
    <property type="entry name" value="PROTEIN NYNRIN-LIKE"/>
    <property type="match status" value="1"/>
</dbReference>
<dbReference type="RefSeq" id="XP_015941749.1">
    <property type="nucleotide sequence ID" value="XM_016086263.1"/>
</dbReference>
<dbReference type="GO" id="GO:0016779">
    <property type="term" value="F:nucleotidyltransferase activity"/>
    <property type="evidence" value="ECO:0007669"/>
    <property type="project" value="UniProtKB-KW"/>
</dbReference>
<dbReference type="FunFam" id="3.30.70.270:FF:000020">
    <property type="entry name" value="Transposon Tf2-6 polyprotein-like Protein"/>
    <property type="match status" value="1"/>
</dbReference>
<keyword evidence="7" id="KW-0229">DNA integration</keyword>
<evidence type="ECO:0000259" key="11">
    <source>
        <dbReference type="Pfam" id="PF19259"/>
    </source>
</evidence>
<dbReference type="AlphaFoldDB" id="A0A6P4BKX6"/>
<dbReference type="Pfam" id="PF24626">
    <property type="entry name" value="SH3_Tf2-1"/>
    <property type="match status" value="1"/>
</dbReference>
<dbReference type="InterPro" id="IPR056924">
    <property type="entry name" value="SH3_Tf2-1"/>
</dbReference>
<accession>A0A6P4BKX6</accession>
<evidence type="ECO:0000259" key="12">
    <source>
        <dbReference type="Pfam" id="PF24626"/>
    </source>
</evidence>
<evidence type="ECO:0000256" key="5">
    <source>
        <dbReference type="ARBA" id="ARBA00022842"/>
    </source>
</evidence>
<dbReference type="GO" id="GO:0004519">
    <property type="term" value="F:endonuclease activity"/>
    <property type="evidence" value="ECO:0007669"/>
    <property type="project" value="UniProtKB-KW"/>
</dbReference>
<keyword evidence="6" id="KW-0694">RNA-binding</keyword>
<dbReference type="GO" id="GO:0004190">
    <property type="term" value="F:aspartic-type endopeptidase activity"/>
    <property type="evidence" value="ECO:0007669"/>
    <property type="project" value="InterPro"/>
</dbReference>
<dbReference type="Proteomes" id="UP000515211">
    <property type="component" value="Chromosome 9"/>
</dbReference>
<feature type="domain" description="Ty3 transposon capsid-like protein" evidence="11">
    <location>
        <begin position="102"/>
        <end position="276"/>
    </location>
</feature>
<evidence type="ECO:0000259" key="10">
    <source>
        <dbReference type="Pfam" id="PF17919"/>
    </source>
</evidence>